<gene>
    <name evidence="3" type="ORF">SMTD_LOCUS6074</name>
</gene>
<feature type="compositionally biased region" description="Acidic residues" evidence="1">
    <location>
        <begin position="267"/>
        <end position="283"/>
    </location>
</feature>
<feature type="compositionally biased region" description="Basic and acidic residues" evidence="1">
    <location>
        <begin position="209"/>
        <end position="220"/>
    </location>
</feature>
<feature type="chain" id="PRO_5043343694" evidence="2">
    <location>
        <begin position="25"/>
        <end position="436"/>
    </location>
</feature>
<dbReference type="Proteomes" id="UP000269396">
    <property type="component" value="Unassembled WGS sequence"/>
</dbReference>
<feature type="region of interest" description="Disordered" evidence="1">
    <location>
        <begin position="266"/>
        <end position="289"/>
    </location>
</feature>
<feature type="signal peptide" evidence="2">
    <location>
        <begin position="1"/>
        <end position="24"/>
    </location>
</feature>
<evidence type="ECO:0000256" key="2">
    <source>
        <dbReference type="SAM" id="SignalP"/>
    </source>
</evidence>
<keyword evidence="2" id="KW-0732">Signal</keyword>
<name>A0A183NVD8_9TREM</name>
<protein>
    <submittedName>
        <fullName evidence="3">Uncharacterized protein</fullName>
    </submittedName>
</protein>
<evidence type="ECO:0000313" key="3">
    <source>
        <dbReference type="EMBL" id="VDP32078.1"/>
    </source>
</evidence>
<reference evidence="3 4" key="1">
    <citation type="submission" date="2018-11" db="EMBL/GenBank/DDBJ databases">
        <authorList>
            <consortium name="Pathogen Informatics"/>
        </authorList>
    </citation>
    <scope>NUCLEOTIDE SEQUENCE [LARGE SCALE GENOMIC DNA]</scope>
    <source>
        <strain>Denwood</strain>
        <strain evidence="4">Zambia</strain>
    </source>
</reference>
<evidence type="ECO:0000256" key="1">
    <source>
        <dbReference type="SAM" id="MobiDB-lite"/>
    </source>
</evidence>
<feature type="region of interest" description="Disordered" evidence="1">
    <location>
        <begin position="208"/>
        <end position="234"/>
    </location>
</feature>
<dbReference type="EMBL" id="UZAL01027378">
    <property type="protein sequence ID" value="VDP32078.1"/>
    <property type="molecule type" value="Genomic_DNA"/>
</dbReference>
<organism evidence="3 4">
    <name type="scientific">Schistosoma mattheei</name>
    <dbReference type="NCBI Taxonomy" id="31246"/>
    <lineage>
        <taxon>Eukaryota</taxon>
        <taxon>Metazoa</taxon>
        <taxon>Spiralia</taxon>
        <taxon>Lophotrochozoa</taxon>
        <taxon>Platyhelminthes</taxon>
        <taxon>Trematoda</taxon>
        <taxon>Digenea</taxon>
        <taxon>Strigeidida</taxon>
        <taxon>Schistosomatoidea</taxon>
        <taxon>Schistosomatidae</taxon>
        <taxon>Schistosoma</taxon>
    </lineage>
</organism>
<proteinExistence type="predicted"/>
<evidence type="ECO:0000313" key="4">
    <source>
        <dbReference type="Proteomes" id="UP000269396"/>
    </source>
</evidence>
<feature type="region of interest" description="Disordered" evidence="1">
    <location>
        <begin position="316"/>
        <end position="335"/>
    </location>
</feature>
<keyword evidence="4" id="KW-1185">Reference proteome</keyword>
<feature type="compositionally biased region" description="Basic and acidic residues" evidence="1">
    <location>
        <begin position="316"/>
        <end position="331"/>
    </location>
</feature>
<dbReference type="AlphaFoldDB" id="A0A183NVD8"/>
<sequence>MFWNLYGTFTLVITLFSSIKHTSNSPLHSRDYVNSIDHSKFDNINNEDLLVHDVLPYIPTSVEPSSSSWSSSSLLLPTIGSVSSSISSIPNEEEILRLQLALALQIDSEVNKAIHLENAASESIQQADLLNKAADEAKYRAQLVGQILNSLKQSWNTTNSNNNNDNIIDNFSNDDNIHEKRAFIEVPKINQDYLLDEEVGGQIITDYNDNNREKRNQDHREHHHHQQQQQHQRYENMKKKRNLFPVPDPHNELHVQHLYDYPLHEYIEDDDDDDDNDGDDDDDKNMILNDSEQNIKKQLTLEKIRLLILRQLIKQQRESKEKEKEKKEKKDYRQHHLYHYDHSRDNNHNDYLQLDKNVIPLHMINQYPNLYIDRRIWKELHNQYDNDPIDDKQINLDMNNNDNNNNNEKDHYGIKYHLWKGSQLNSLDNDDSIIFK</sequence>
<accession>A0A183NVD8</accession>